<reference evidence="3" key="1">
    <citation type="submission" date="2015-08" db="EMBL/GenBank/DDBJ databases">
        <authorList>
            <person name="Varghese N."/>
        </authorList>
    </citation>
    <scope>NUCLEOTIDE SEQUENCE [LARGE SCALE GENOMIC DNA]</scope>
    <source>
        <strain evidence="3">DSM 17901</strain>
    </source>
</reference>
<dbReference type="InterPro" id="IPR035919">
    <property type="entry name" value="EAL_sf"/>
</dbReference>
<feature type="domain" description="EAL" evidence="1">
    <location>
        <begin position="51"/>
        <end position="267"/>
    </location>
</feature>
<accession>A0A0K6GT55</accession>
<evidence type="ECO:0000313" key="2">
    <source>
        <dbReference type="EMBL" id="CUA81905.1"/>
    </source>
</evidence>
<sequence>MKRFQQGKALPPGYCSRQIDACQALLAAQACPVRLGWNAAEVFAEFDGWWLTSAFTPVVDGAGRLAAMAARLHIHGHFGQTLPADWLFALHYAEPETLALLQAVRVLHLLNHRGRHPPGTRVRLDLDPRLCHARSLRIVDFTADVLERLALPASDVDFLLFADASTLDTSRALVTRYRALGHGLALGGFGTGAQDLLHLWQTEPDGLVLAPRIMAAAFVYPVVREAVLTLMPQLVAQGYTLGVDDIACGRQLRMARQMGASRYAGPYEGLQQQGGLCHAAAS</sequence>
<keyword evidence="3" id="KW-1185">Reference proteome</keyword>
<dbReference type="EMBL" id="CYHA01000001">
    <property type="protein sequence ID" value="CUA81905.1"/>
    <property type="molecule type" value="Genomic_DNA"/>
</dbReference>
<dbReference type="SUPFAM" id="SSF141868">
    <property type="entry name" value="EAL domain-like"/>
    <property type="match status" value="1"/>
</dbReference>
<dbReference type="Gene3D" id="3.20.20.450">
    <property type="entry name" value="EAL domain"/>
    <property type="match status" value="1"/>
</dbReference>
<dbReference type="InterPro" id="IPR001633">
    <property type="entry name" value="EAL_dom"/>
</dbReference>
<dbReference type="Proteomes" id="UP000243535">
    <property type="component" value="Unassembled WGS sequence"/>
</dbReference>
<protein>
    <submittedName>
        <fullName evidence="2">EAL domain, c-di-GMP-specific phosphodiesterase class I (Or its enzymatically inactive variant)</fullName>
    </submittedName>
</protein>
<name>A0A0K6GT55_9NEIS</name>
<gene>
    <name evidence="2" type="ORF">Ga0061063_0752</name>
</gene>
<dbReference type="RefSeq" id="WP_055433323.1">
    <property type="nucleotide sequence ID" value="NZ_CYHA01000001.1"/>
</dbReference>
<dbReference type="OrthoDB" id="8580129at2"/>
<dbReference type="PROSITE" id="PS51257">
    <property type="entry name" value="PROKAR_LIPOPROTEIN"/>
    <property type="match status" value="1"/>
</dbReference>
<proteinExistence type="predicted"/>
<dbReference type="STRING" id="375574.GCA_001418035_00550"/>
<organism evidence="2 3">
    <name type="scientific">Gulbenkiania indica</name>
    <dbReference type="NCBI Taxonomy" id="375574"/>
    <lineage>
        <taxon>Bacteria</taxon>
        <taxon>Pseudomonadati</taxon>
        <taxon>Pseudomonadota</taxon>
        <taxon>Betaproteobacteria</taxon>
        <taxon>Neisseriales</taxon>
        <taxon>Chromobacteriaceae</taxon>
        <taxon>Gulbenkiania</taxon>
    </lineage>
</organism>
<dbReference type="AlphaFoldDB" id="A0A0K6GT55"/>
<evidence type="ECO:0000259" key="1">
    <source>
        <dbReference type="Pfam" id="PF00563"/>
    </source>
</evidence>
<evidence type="ECO:0000313" key="3">
    <source>
        <dbReference type="Proteomes" id="UP000243535"/>
    </source>
</evidence>
<dbReference type="Pfam" id="PF00563">
    <property type="entry name" value="EAL"/>
    <property type="match status" value="1"/>
</dbReference>